<dbReference type="Proteomes" id="UP001177943">
    <property type="component" value="Chromosome"/>
</dbReference>
<gene>
    <name evidence="3" type="ORF">QNH46_07100</name>
</gene>
<dbReference type="InterPro" id="IPR001482">
    <property type="entry name" value="T2SS/T4SS_dom"/>
</dbReference>
<dbReference type="InterPro" id="IPR050921">
    <property type="entry name" value="T4SS_GSP_E_ATPase"/>
</dbReference>
<comment type="similarity">
    <text evidence="1">Belongs to the GSP E family.</text>
</comment>
<dbReference type="RefSeq" id="WP_283927490.1">
    <property type="nucleotide sequence ID" value="NZ_CP126084.1"/>
</dbReference>
<dbReference type="InterPro" id="IPR027417">
    <property type="entry name" value="P-loop_NTPase"/>
</dbReference>
<feature type="domain" description="Bacterial type II secretion system protein E" evidence="2">
    <location>
        <begin position="65"/>
        <end position="340"/>
    </location>
</feature>
<sequence length="419" mass="46688">MTEDFFTELRASIRSGLDMTSTLSDSQLMDYIERRVLADSGLYELTASEKRKWVRRLYDSFRGLDVLQPLVDDRSVSEIMINSHEEIFIEQNGQVRRIDVRFESQEKLEDMIQNIVSTVNRVVNDSSPIVDARLPGGSRVNIVLPPIALKGPTMTIRKFPEQPVTMERLVEWGSLTEEAALFLQGLVKGKYNIFISGGTGSGKTTFLNALSQYIPPDERVITIEDSAELRIVTVPNLVSLETRNANTEGKGEISVRDLIRASLRMRPNRIIVGEVRGSETIDMLQAMNTGHDGSLSTGHANSTKDMISRLETMVLSGAALPVQVVRQQIGSAIDIFVHLSRLRDRSRRVMEISEVCGLVEGEVMLNPLFVFQEEAEVEGKIRGRLIKRSSLANLDKLRMAGIDLEQELEQAKTAGGGNA</sequence>
<dbReference type="AlphaFoldDB" id="A0AA95I754"/>
<dbReference type="PANTHER" id="PTHR30486">
    <property type="entry name" value="TWITCHING MOTILITY PROTEIN PILT"/>
    <property type="match status" value="1"/>
</dbReference>
<evidence type="ECO:0000313" key="3">
    <source>
        <dbReference type="EMBL" id="WHX50416.1"/>
    </source>
</evidence>
<name>A0AA95I754_9BACL</name>
<evidence type="ECO:0000313" key="4">
    <source>
        <dbReference type="Proteomes" id="UP001177943"/>
    </source>
</evidence>
<dbReference type="Gene3D" id="3.30.450.380">
    <property type="match status" value="1"/>
</dbReference>
<dbReference type="CDD" id="cd01130">
    <property type="entry name" value="VirB11-like_ATPase"/>
    <property type="match status" value="1"/>
</dbReference>
<dbReference type="PANTHER" id="PTHR30486:SF6">
    <property type="entry name" value="TYPE IV PILUS RETRACTATION ATPASE PILT"/>
    <property type="match status" value="1"/>
</dbReference>
<dbReference type="SUPFAM" id="SSF52540">
    <property type="entry name" value="P-loop containing nucleoside triphosphate hydrolases"/>
    <property type="match status" value="1"/>
</dbReference>
<evidence type="ECO:0000256" key="1">
    <source>
        <dbReference type="ARBA" id="ARBA00006611"/>
    </source>
</evidence>
<proteinExistence type="inferred from homology"/>
<protein>
    <submittedName>
        <fullName evidence="3">CpaF family protein</fullName>
    </submittedName>
</protein>
<dbReference type="Pfam" id="PF00437">
    <property type="entry name" value="T2SSE"/>
    <property type="match status" value="1"/>
</dbReference>
<dbReference type="KEGG" id="pwn:QNH46_07100"/>
<evidence type="ECO:0000259" key="2">
    <source>
        <dbReference type="Pfam" id="PF00437"/>
    </source>
</evidence>
<dbReference type="GO" id="GO:0016887">
    <property type="term" value="F:ATP hydrolysis activity"/>
    <property type="evidence" value="ECO:0007669"/>
    <property type="project" value="InterPro"/>
</dbReference>
<dbReference type="Gene3D" id="3.40.50.300">
    <property type="entry name" value="P-loop containing nucleotide triphosphate hydrolases"/>
    <property type="match status" value="1"/>
</dbReference>
<reference evidence="3" key="1">
    <citation type="submission" date="2023-05" db="EMBL/GenBank/DDBJ databases">
        <title>Comparative genomics of Bacillaceae isolates and their secondary metabolite potential.</title>
        <authorList>
            <person name="Song L."/>
            <person name="Nielsen L.J."/>
            <person name="Mohite O."/>
            <person name="Xu X."/>
            <person name="Weber T."/>
            <person name="Kovacs A.T."/>
        </authorList>
    </citation>
    <scope>NUCLEOTIDE SEQUENCE</scope>
    <source>
        <strain evidence="3">B2_4</strain>
    </source>
</reference>
<dbReference type="EMBL" id="CP126084">
    <property type="protein sequence ID" value="WHX50416.1"/>
    <property type="molecule type" value="Genomic_DNA"/>
</dbReference>
<accession>A0AA95I754</accession>
<organism evidence="3 4">
    <name type="scientific">Paenibacillus woosongensis</name>
    <dbReference type="NCBI Taxonomy" id="307580"/>
    <lineage>
        <taxon>Bacteria</taxon>
        <taxon>Bacillati</taxon>
        <taxon>Bacillota</taxon>
        <taxon>Bacilli</taxon>
        <taxon>Bacillales</taxon>
        <taxon>Paenibacillaceae</taxon>
        <taxon>Paenibacillus</taxon>
    </lineage>
</organism>